<feature type="compositionally biased region" description="Basic and acidic residues" evidence="1">
    <location>
        <begin position="111"/>
        <end position="121"/>
    </location>
</feature>
<evidence type="ECO:0008006" key="4">
    <source>
        <dbReference type="Google" id="ProtNLM"/>
    </source>
</evidence>
<keyword evidence="3" id="KW-1185">Reference proteome</keyword>
<dbReference type="Proteomes" id="UP000555322">
    <property type="component" value="Unassembled WGS sequence"/>
</dbReference>
<comment type="caution">
    <text evidence="2">The sequence shown here is derived from an EMBL/GenBank/DDBJ whole genome shotgun (WGS) entry which is preliminary data.</text>
</comment>
<gene>
    <name evidence="2" type="ORF">HLH15_04055</name>
</gene>
<reference evidence="2 3" key="1">
    <citation type="submission" date="2020-04" db="EMBL/GenBank/DDBJ databases">
        <title>Acinetobacter Taxon 24.</title>
        <authorList>
            <person name="Nemec A."/>
            <person name="Radolfova-Krizova L."/>
            <person name="Higgins P.G."/>
            <person name="Spanelova P."/>
        </authorList>
    </citation>
    <scope>NUCLEOTIDE SEQUENCE [LARGE SCALE GENOMIC DNA]</scope>
    <source>
        <strain evidence="2 3">ANC 5084</strain>
    </source>
</reference>
<evidence type="ECO:0000313" key="2">
    <source>
        <dbReference type="EMBL" id="NNH25667.1"/>
    </source>
</evidence>
<sequence>MPKYIAKQSIGHYRPNEEIKGLEAKQLQALLASGAIEEYQEPEGVKEDGAAARLVELEKANTDLTAANKLMTDEKVKSDQVNAELTAKIAELEKALTDSEAALKKATNKPKAGDKTVDETK</sequence>
<proteinExistence type="predicted"/>
<name>A0ABX1UR18_9GAMM</name>
<protein>
    <recommendedName>
        <fullName evidence="4">Mu-like prophage FluMu N-terminal domain-containing protein</fullName>
    </recommendedName>
</protein>
<organism evidence="2 3">
    <name type="scientific">Acinetobacter terrestris</name>
    <dbReference type="NCBI Taxonomy" id="2529843"/>
    <lineage>
        <taxon>Bacteria</taxon>
        <taxon>Pseudomonadati</taxon>
        <taxon>Pseudomonadota</taxon>
        <taxon>Gammaproteobacteria</taxon>
        <taxon>Moraxellales</taxon>
        <taxon>Moraxellaceae</taxon>
        <taxon>Acinetobacter</taxon>
        <taxon>Acinetobacter Taxon 24</taxon>
    </lineage>
</organism>
<dbReference type="RefSeq" id="WP_171535835.1">
    <property type="nucleotide sequence ID" value="NZ_JABERJ010000007.1"/>
</dbReference>
<evidence type="ECO:0000313" key="3">
    <source>
        <dbReference type="Proteomes" id="UP000555322"/>
    </source>
</evidence>
<accession>A0ABX1UR18</accession>
<dbReference type="EMBL" id="JABERJ010000007">
    <property type="protein sequence ID" value="NNH25667.1"/>
    <property type="molecule type" value="Genomic_DNA"/>
</dbReference>
<feature type="region of interest" description="Disordered" evidence="1">
    <location>
        <begin position="101"/>
        <end position="121"/>
    </location>
</feature>
<evidence type="ECO:0000256" key="1">
    <source>
        <dbReference type="SAM" id="MobiDB-lite"/>
    </source>
</evidence>